<proteinExistence type="predicted"/>
<dbReference type="EMBL" id="JAHLQF010000002">
    <property type="protein sequence ID" value="MBU5484562.1"/>
    <property type="molecule type" value="Genomic_DNA"/>
</dbReference>
<name>A0ABS6EH72_9CLOT</name>
<accession>A0ABS6EH72</accession>
<comment type="caution">
    <text evidence="1">The sequence shown here is derived from an EMBL/GenBank/DDBJ whole genome shotgun (WGS) entry which is preliminary data.</text>
</comment>
<reference evidence="1 2" key="1">
    <citation type="submission" date="2021-06" db="EMBL/GenBank/DDBJ databases">
        <authorList>
            <person name="Sun Q."/>
            <person name="Li D."/>
        </authorList>
    </citation>
    <scope>NUCLEOTIDE SEQUENCE [LARGE SCALE GENOMIC DNA]</scope>
    <source>
        <strain evidence="1 2">MSJ-11</strain>
    </source>
</reference>
<gene>
    <name evidence="1" type="ORF">KQI86_09485</name>
</gene>
<keyword evidence="2" id="KW-1185">Reference proteome</keyword>
<sequence>MINKAIIFATLAHEKQKRKGSDIPYILHLLEAGTIVSSMKYDEELICAAILHDTIEDAKVNYETIKMMFNEKIADLVLAQSEDKSKSWKERKRHTIEYLSKVEDEDILIVFLGDKLSNIRSTYKDYLSIGDKVWEKFNEKDKLQHKWYYIGLVNGLNKLSKYQEYSEFKELVYKVFGH</sequence>
<organism evidence="1 2">
    <name type="scientific">Clostridium mobile</name>
    <dbReference type="NCBI Taxonomy" id="2841512"/>
    <lineage>
        <taxon>Bacteria</taxon>
        <taxon>Bacillati</taxon>
        <taxon>Bacillota</taxon>
        <taxon>Clostridia</taxon>
        <taxon>Eubacteriales</taxon>
        <taxon>Clostridiaceae</taxon>
        <taxon>Clostridium</taxon>
    </lineage>
</organism>
<evidence type="ECO:0000313" key="1">
    <source>
        <dbReference type="EMBL" id="MBU5484562.1"/>
    </source>
</evidence>
<dbReference type="PANTHER" id="PTHR46246">
    <property type="entry name" value="GUANOSINE-3',5'-BIS(DIPHOSPHATE) 3'-PYROPHOSPHOHYDROLASE MESH1"/>
    <property type="match status" value="1"/>
</dbReference>
<dbReference type="Pfam" id="PF13328">
    <property type="entry name" value="HD_4"/>
    <property type="match status" value="1"/>
</dbReference>
<dbReference type="InterPro" id="IPR052194">
    <property type="entry name" value="MESH1"/>
</dbReference>
<dbReference type="RefSeq" id="WP_216439032.1">
    <property type="nucleotide sequence ID" value="NZ_JAHLQF010000002.1"/>
</dbReference>
<dbReference type="Proteomes" id="UP000726170">
    <property type="component" value="Unassembled WGS sequence"/>
</dbReference>
<dbReference type="PANTHER" id="PTHR46246:SF1">
    <property type="entry name" value="GUANOSINE-3',5'-BIS(DIPHOSPHATE) 3'-PYROPHOSPHOHYDROLASE MESH1"/>
    <property type="match status" value="1"/>
</dbReference>
<evidence type="ECO:0000313" key="2">
    <source>
        <dbReference type="Proteomes" id="UP000726170"/>
    </source>
</evidence>
<protein>
    <submittedName>
        <fullName evidence="1">HD domain-containing protein</fullName>
    </submittedName>
</protein>